<dbReference type="Gene3D" id="1.20.1250.20">
    <property type="entry name" value="MFS general substrate transporter like domains"/>
    <property type="match status" value="1"/>
</dbReference>
<evidence type="ECO:0000256" key="4">
    <source>
        <dbReference type="ARBA" id="ARBA00023136"/>
    </source>
</evidence>
<feature type="transmembrane region" description="Helical" evidence="6">
    <location>
        <begin position="231"/>
        <end position="253"/>
    </location>
</feature>
<dbReference type="AlphaFoldDB" id="A0A9P1MZC4"/>
<feature type="transmembrane region" description="Helical" evidence="6">
    <location>
        <begin position="207"/>
        <end position="224"/>
    </location>
</feature>
<evidence type="ECO:0000259" key="7">
    <source>
        <dbReference type="PROSITE" id="PS50850"/>
    </source>
</evidence>
<feature type="transmembrane region" description="Helical" evidence="6">
    <location>
        <begin position="383"/>
        <end position="404"/>
    </location>
</feature>
<protein>
    <recommendedName>
        <fullName evidence="7">Major facilitator superfamily (MFS) profile domain-containing protein</fullName>
    </recommendedName>
</protein>
<sequence>MTIPTTKIRQKKMKFDEFLFTYLGEMGKYQKIQFLLVCLPTIVVSMHALSWTFASVDTPFRCKLEFDKNLEYFTPNLKFSKCLDSSDKEVSIKDYKKDGVSCYYNEKCQDQKNRTCSEHVFDHSKVKYTATERWEITCDRGWIKATIQAAYYVGQMAGSMTFGVLGDKIGRKKVFFLAIIIQIISAYTIALAPFWWLYALARAGTGFSHPGIFVIAVVIGMELVGPQYRKLASVITGLFFALGQVFLAIEAIFFTDYRILHVVIATPALLFLSYWWLVPESARWLVSQKRYTEADQVLQKAAKVNGATLPDQWWEQLDDNQPATTSSAEEAEEIPKKALSGADLFKTPELRKRTLVVFFLWPVISMVYYGMAMKANVLGGDIYTSSIFAALVEIPALFVVYLLIDRIGRRLLLAGGLFIAGACLILNWLMGTNVPLAVAIAQMMVTKGAITGVYAAIYTYSPELFPTTIRNTAMGFCSTIARVGAIAASYVSMWIAERFGKVFMIIPFGSLAVIAALLTLFFLPETMGKPLPESVEEIEAGDGYQSGQELQPLSGKTEETA</sequence>
<gene>
    <name evidence="8" type="ORF">CAMP_LOCUS6975</name>
</gene>
<dbReference type="EMBL" id="CANHGI010000003">
    <property type="protein sequence ID" value="CAI5444338.1"/>
    <property type="molecule type" value="Genomic_DNA"/>
</dbReference>
<evidence type="ECO:0000256" key="1">
    <source>
        <dbReference type="ARBA" id="ARBA00004141"/>
    </source>
</evidence>
<dbReference type="CDD" id="cd17317">
    <property type="entry name" value="MFS_SLC22"/>
    <property type="match status" value="1"/>
</dbReference>
<keyword evidence="2 6" id="KW-0812">Transmembrane</keyword>
<feature type="region of interest" description="Disordered" evidence="5">
    <location>
        <begin position="542"/>
        <end position="561"/>
    </location>
</feature>
<dbReference type="PANTHER" id="PTHR24064">
    <property type="entry name" value="SOLUTE CARRIER FAMILY 22 MEMBER"/>
    <property type="match status" value="1"/>
</dbReference>
<dbReference type="InterPro" id="IPR020846">
    <property type="entry name" value="MFS_dom"/>
</dbReference>
<feature type="transmembrane region" description="Helical" evidence="6">
    <location>
        <begin position="472"/>
        <end position="496"/>
    </location>
</feature>
<comment type="subcellular location">
    <subcellularLocation>
        <location evidence="1">Membrane</location>
        <topology evidence="1">Multi-pass membrane protein</topology>
    </subcellularLocation>
</comment>
<keyword evidence="9" id="KW-1185">Reference proteome</keyword>
<keyword evidence="3 6" id="KW-1133">Transmembrane helix</keyword>
<reference evidence="8" key="1">
    <citation type="submission" date="2022-11" db="EMBL/GenBank/DDBJ databases">
        <authorList>
            <person name="Kikuchi T."/>
        </authorList>
    </citation>
    <scope>NUCLEOTIDE SEQUENCE</scope>
    <source>
        <strain evidence="8">PS1010</strain>
    </source>
</reference>
<keyword evidence="4 6" id="KW-0472">Membrane</keyword>
<evidence type="ECO:0000256" key="5">
    <source>
        <dbReference type="SAM" id="MobiDB-lite"/>
    </source>
</evidence>
<organism evidence="8 9">
    <name type="scientific">Caenorhabditis angaria</name>
    <dbReference type="NCBI Taxonomy" id="860376"/>
    <lineage>
        <taxon>Eukaryota</taxon>
        <taxon>Metazoa</taxon>
        <taxon>Ecdysozoa</taxon>
        <taxon>Nematoda</taxon>
        <taxon>Chromadorea</taxon>
        <taxon>Rhabditida</taxon>
        <taxon>Rhabditina</taxon>
        <taxon>Rhabditomorpha</taxon>
        <taxon>Rhabditoidea</taxon>
        <taxon>Rhabditidae</taxon>
        <taxon>Peloderinae</taxon>
        <taxon>Caenorhabditis</taxon>
    </lineage>
</organism>
<name>A0A9P1MZC4_9PELO</name>
<dbReference type="Proteomes" id="UP001152747">
    <property type="component" value="Unassembled WGS sequence"/>
</dbReference>
<dbReference type="InterPro" id="IPR036259">
    <property type="entry name" value="MFS_trans_sf"/>
</dbReference>
<evidence type="ECO:0000313" key="9">
    <source>
        <dbReference type="Proteomes" id="UP001152747"/>
    </source>
</evidence>
<proteinExistence type="predicted"/>
<feature type="transmembrane region" description="Helical" evidence="6">
    <location>
        <begin position="259"/>
        <end position="278"/>
    </location>
</feature>
<feature type="domain" description="Major facilitator superfamily (MFS) profile" evidence="7">
    <location>
        <begin position="73"/>
        <end position="527"/>
    </location>
</feature>
<feature type="transmembrane region" description="Helical" evidence="6">
    <location>
        <begin position="32"/>
        <end position="54"/>
    </location>
</feature>
<feature type="transmembrane region" description="Helical" evidence="6">
    <location>
        <begin position="174"/>
        <end position="195"/>
    </location>
</feature>
<feature type="transmembrane region" description="Helical" evidence="6">
    <location>
        <begin position="354"/>
        <end position="371"/>
    </location>
</feature>
<accession>A0A9P1MZC4</accession>
<dbReference type="Pfam" id="PF00083">
    <property type="entry name" value="Sugar_tr"/>
    <property type="match status" value="1"/>
</dbReference>
<evidence type="ECO:0000313" key="8">
    <source>
        <dbReference type="EMBL" id="CAI5444338.1"/>
    </source>
</evidence>
<evidence type="ECO:0000256" key="6">
    <source>
        <dbReference type="SAM" id="Phobius"/>
    </source>
</evidence>
<evidence type="ECO:0000256" key="3">
    <source>
        <dbReference type="ARBA" id="ARBA00022989"/>
    </source>
</evidence>
<dbReference type="InterPro" id="IPR005828">
    <property type="entry name" value="MFS_sugar_transport-like"/>
</dbReference>
<feature type="transmembrane region" description="Helical" evidence="6">
    <location>
        <begin position="411"/>
        <end position="430"/>
    </location>
</feature>
<dbReference type="GO" id="GO:0022857">
    <property type="term" value="F:transmembrane transporter activity"/>
    <property type="evidence" value="ECO:0007669"/>
    <property type="project" value="InterPro"/>
</dbReference>
<feature type="transmembrane region" description="Helical" evidence="6">
    <location>
        <begin position="436"/>
        <end position="460"/>
    </location>
</feature>
<evidence type="ECO:0000256" key="2">
    <source>
        <dbReference type="ARBA" id="ARBA00022692"/>
    </source>
</evidence>
<comment type="caution">
    <text evidence="8">The sequence shown here is derived from an EMBL/GenBank/DDBJ whole genome shotgun (WGS) entry which is preliminary data.</text>
</comment>
<dbReference type="PROSITE" id="PS50850">
    <property type="entry name" value="MFS"/>
    <property type="match status" value="1"/>
</dbReference>
<dbReference type="GO" id="GO:0016020">
    <property type="term" value="C:membrane"/>
    <property type="evidence" value="ECO:0007669"/>
    <property type="project" value="UniProtKB-SubCell"/>
</dbReference>
<dbReference type="SUPFAM" id="SSF103473">
    <property type="entry name" value="MFS general substrate transporter"/>
    <property type="match status" value="1"/>
</dbReference>
<feature type="transmembrane region" description="Helical" evidence="6">
    <location>
        <begin position="502"/>
        <end position="523"/>
    </location>
</feature>
<dbReference type="OrthoDB" id="3936150at2759"/>